<dbReference type="PANTHER" id="PTHR11566">
    <property type="entry name" value="DYNAMIN"/>
    <property type="match status" value="1"/>
</dbReference>
<dbReference type="InterPro" id="IPR045063">
    <property type="entry name" value="Dynamin_N"/>
</dbReference>
<dbReference type="InterPro" id="IPR022812">
    <property type="entry name" value="Dynamin"/>
</dbReference>
<dbReference type="PRINTS" id="PR00195">
    <property type="entry name" value="DYNAMIN"/>
</dbReference>
<keyword evidence="2 3" id="KW-0342">GTP-binding</keyword>
<keyword evidence="1 3" id="KW-0547">Nucleotide-binding</keyword>
<dbReference type="InterPro" id="IPR019762">
    <property type="entry name" value="Dynamin_GTPase_CS"/>
</dbReference>
<dbReference type="Gene3D" id="3.40.50.300">
    <property type="entry name" value="P-loop containing nucleotide triphosphate hydrolases"/>
    <property type="match status" value="1"/>
</dbReference>
<dbReference type="SUPFAM" id="SSF52540">
    <property type="entry name" value="P-loop containing nucleoside triphosphate hydrolases"/>
    <property type="match status" value="1"/>
</dbReference>
<dbReference type="InterPro" id="IPR030381">
    <property type="entry name" value="G_DYNAMIN_dom"/>
</dbReference>
<dbReference type="GO" id="GO:0005874">
    <property type="term" value="C:microtubule"/>
    <property type="evidence" value="ECO:0007669"/>
    <property type="project" value="TreeGrafter"/>
</dbReference>
<dbReference type="GO" id="GO:0008017">
    <property type="term" value="F:microtubule binding"/>
    <property type="evidence" value="ECO:0007669"/>
    <property type="project" value="TreeGrafter"/>
</dbReference>
<dbReference type="Pfam" id="PF00350">
    <property type="entry name" value="Dynamin_N"/>
    <property type="match status" value="1"/>
</dbReference>
<evidence type="ECO:0000256" key="1">
    <source>
        <dbReference type="ARBA" id="ARBA00022741"/>
    </source>
</evidence>
<protein>
    <recommendedName>
        <fullName evidence="5">Dynamin-type G domain-containing protein</fullName>
    </recommendedName>
</protein>
<dbReference type="GO" id="GO:0003924">
    <property type="term" value="F:GTPase activity"/>
    <property type="evidence" value="ECO:0007669"/>
    <property type="project" value="InterPro"/>
</dbReference>
<dbReference type="PROSITE" id="PS51718">
    <property type="entry name" value="G_DYNAMIN_2"/>
    <property type="match status" value="1"/>
</dbReference>
<sequence>MVEDTVSAAPSTAAPPAAAAAAVGNSVIPIMNKLQDIFSKLGTAFTVDLPQVAVVGCQSSGKSSVLEALVGRDFLPRGSDICTRRPLVLQLVHCPRRPERAEGDEWGEFLHLPGKRYYDFSDIRWEIQLDIMDRGTNACNFLLGNVIPLKLGYVGVVNRSQQILVRHIKAVLPGLKARINTLLVAVAKEHAAYRDIVESKAGQGVKLLNILTKFCQAFSSLLEGKNEGMSTNELSGGARICYIFQSIFVKNLEMDYINTSHPNFIGGNRAEKIAQQQVMCSRILAAVPKFKGVQRTTDSERSGSAGSMTGRSWGISSIFGSSENHASTRESSTHKSYSDPAHNMDHSFSMIQLREPPIILRPSENLTEQEAVEIATSYLLMCNRDISGFKWSDFSIQGRPLRRLLREPADMVAKRKRIRETLRVLQQAYRTLEELPLDPEAAEKGFSLDTDPTGLPKIHGLPPSFHATSNDLSMSCTASPRKPKSRKVHSAEQPSTLHSYSDANLDWGLVLRLTHDT</sequence>
<dbReference type="EMBL" id="CM017886">
    <property type="protein sequence ID" value="KAG1370110.1"/>
    <property type="molecule type" value="Genomic_DNA"/>
</dbReference>
<feature type="region of interest" description="Disordered" evidence="4">
    <location>
        <begin position="322"/>
        <end position="341"/>
    </location>
</feature>
<comment type="caution">
    <text evidence="6">The sequence shown here is derived from an EMBL/GenBank/DDBJ whole genome shotgun (WGS) entry which is preliminary data.</text>
</comment>
<evidence type="ECO:0000256" key="3">
    <source>
        <dbReference type="RuleBase" id="RU003932"/>
    </source>
</evidence>
<dbReference type="Proteomes" id="UP000797356">
    <property type="component" value="Chromosome 15"/>
</dbReference>
<name>A0A8K0IX59_COCNU</name>
<feature type="compositionally biased region" description="Basic and acidic residues" evidence="4">
    <location>
        <begin position="326"/>
        <end position="341"/>
    </location>
</feature>
<dbReference type="SMART" id="SM00053">
    <property type="entry name" value="DYNc"/>
    <property type="match status" value="1"/>
</dbReference>
<dbReference type="GO" id="GO:0016020">
    <property type="term" value="C:membrane"/>
    <property type="evidence" value="ECO:0007669"/>
    <property type="project" value="TreeGrafter"/>
</dbReference>
<organism evidence="6 7">
    <name type="scientific">Cocos nucifera</name>
    <name type="common">Coconut palm</name>
    <dbReference type="NCBI Taxonomy" id="13894"/>
    <lineage>
        <taxon>Eukaryota</taxon>
        <taxon>Viridiplantae</taxon>
        <taxon>Streptophyta</taxon>
        <taxon>Embryophyta</taxon>
        <taxon>Tracheophyta</taxon>
        <taxon>Spermatophyta</taxon>
        <taxon>Magnoliopsida</taxon>
        <taxon>Liliopsida</taxon>
        <taxon>Arecaceae</taxon>
        <taxon>Arecoideae</taxon>
        <taxon>Cocoseae</taxon>
        <taxon>Attaleinae</taxon>
        <taxon>Cocos</taxon>
    </lineage>
</organism>
<feature type="domain" description="Dynamin-type G" evidence="5">
    <location>
        <begin position="46"/>
        <end position="151"/>
    </location>
</feature>
<dbReference type="InterPro" id="IPR027417">
    <property type="entry name" value="P-loop_NTPase"/>
</dbReference>
<dbReference type="GO" id="GO:0005737">
    <property type="term" value="C:cytoplasm"/>
    <property type="evidence" value="ECO:0007669"/>
    <property type="project" value="TreeGrafter"/>
</dbReference>
<reference evidence="6" key="2">
    <citation type="submission" date="2019-07" db="EMBL/GenBank/DDBJ databases">
        <authorList>
            <person name="Yang Y."/>
            <person name="Bocs S."/>
            <person name="Baudouin L."/>
        </authorList>
    </citation>
    <scope>NUCLEOTIDE SEQUENCE</scope>
    <source>
        <tissue evidence="6">Spear leaf of Hainan Tall coconut</tissue>
    </source>
</reference>
<evidence type="ECO:0000256" key="4">
    <source>
        <dbReference type="SAM" id="MobiDB-lite"/>
    </source>
</evidence>
<dbReference type="AlphaFoldDB" id="A0A8K0IX59"/>
<dbReference type="GO" id="GO:0005525">
    <property type="term" value="F:GTP binding"/>
    <property type="evidence" value="ECO:0007669"/>
    <property type="project" value="UniProtKB-KW"/>
</dbReference>
<dbReference type="Pfam" id="PF01031">
    <property type="entry name" value="Dynamin_M"/>
    <property type="match status" value="1"/>
</dbReference>
<feature type="compositionally biased region" description="Polar residues" evidence="4">
    <location>
        <begin position="466"/>
        <end position="478"/>
    </location>
</feature>
<dbReference type="Gene3D" id="1.20.120.1240">
    <property type="entry name" value="Dynamin, middle domain"/>
    <property type="match status" value="1"/>
</dbReference>
<keyword evidence="7" id="KW-1185">Reference proteome</keyword>
<dbReference type="PANTHER" id="PTHR11566:SF21">
    <property type="entry name" value="DYNAMIN RELATED PROTEIN 1, ISOFORM A"/>
    <property type="match status" value="1"/>
</dbReference>
<dbReference type="InterPro" id="IPR000375">
    <property type="entry name" value="Dynamin_stalk"/>
</dbReference>
<proteinExistence type="inferred from homology"/>
<comment type="similarity">
    <text evidence="3">Belongs to the TRAFAC class dynamin-like GTPase superfamily. Dynamin/Fzo/YdjA family.</text>
</comment>
<reference evidence="6" key="1">
    <citation type="journal article" date="2017" name="Gigascience">
        <title>The genome draft of coconut (Cocos nucifera).</title>
        <authorList>
            <person name="Xiao Y."/>
            <person name="Xu P."/>
            <person name="Fan H."/>
            <person name="Baudouin L."/>
            <person name="Xia W."/>
            <person name="Bocs S."/>
            <person name="Xu J."/>
            <person name="Li Q."/>
            <person name="Guo A."/>
            <person name="Zhou L."/>
            <person name="Li J."/>
            <person name="Wu Y."/>
            <person name="Ma Z."/>
            <person name="Armero A."/>
            <person name="Issali A.E."/>
            <person name="Liu N."/>
            <person name="Peng M."/>
            <person name="Yang Y."/>
        </authorList>
    </citation>
    <scope>NUCLEOTIDE SEQUENCE</scope>
    <source>
        <tissue evidence="6">Spear leaf of Hainan Tall coconut</tissue>
    </source>
</reference>
<evidence type="ECO:0000256" key="2">
    <source>
        <dbReference type="ARBA" id="ARBA00023134"/>
    </source>
</evidence>
<dbReference type="PROSITE" id="PS00410">
    <property type="entry name" value="G_DYNAMIN_1"/>
    <property type="match status" value="1"/>
</dbReference>
<feature type="region of interest" description="Disordered" evidence="4">
    <location>
        <begin position="443"/>
        <end position="497"/>
    </location>
</feature>
<evidence type="ECO:0000313" key="7">
    <source>
        <dbReference type="Proteomes" id="UP000797356"/>
    </source>
</evidence>
<accession>A0A8K0IX59</accession>
<dbReference type="InterPro" id="IPR001401">
    <property type="entry name" value="Dynamin_GTPase"/>
</dbReference>
<dbReference type="OrthoDB" id="5061070at2759"/>
<evidence type="ECO:0000259" key="5">
    <source>
        <dbReference type="PROSITE" id="PS51718"/>
    </source>
</evidence>
<gene>
    <name evidence="6" type="ORF">COCNU_15G004760</name>
</gene>
<evidence type="ECO:0000313" key="6">
    <source>
        <dbReference type="EMBL" id="KAG1370110.1"/>
    </source>
</evidence>